<dbReference type="Proteomes" id="UP001235939">
    <property type="component" value="Chromosome 19"/>
</dbReference>
<reference evidence="1 2" key="1">
    <citation type="submission" date="2022-01" db="EMBL/GenBank/DDBJ databases">
        <title>A chromosomal length assembly of Cordylochernes scorpioides.</title>
        <authorList>
            <person name="Zeh D."/>
            <person name="Zeh J."/>
        </authorList>
    </citation>
    <scope>NUCLEOTIDE SEQUENCE [LARGE SCALE GENOMIC DNA]</scope>
    <source>
        <strain evidence="1">IN4F17</strain>
        <tissue evidence="1">Whole Body</tissue>
    </source>
</reference>
<evidence type="ECO:0000313" key="1">
    <source>
        <dbReference type="EMBL" id="UYV81048.1"/>
    </source>
</evidence>
<dbReference type="EMBL" id="CP092881">
    <property type="protein sequence ID" value="UYV81048.1"/>
    <property type="molecule type" value="Genomic_DNA"/>
</dbReference>
<dbReference type="PANTHER" id="PTHR46114">
    <property type="entry name" value="APPLE DOMAIN-CONTAINING PROTEIN"/>
    <property type="match status" value="1"/>
</dbReference>
<keyword evidence="2" id="KW-1185">Reference proteome</keyword>
<name>A0ABY6LIR0_9ARAC</name>
<evidence type="ECO:0000313" key="2">
    <source>
        <dbReference type="Proteomes" id="UP001235939"/>
    </source>
</evidence>
<protein>
    <submittedName>
        <fullName evidence="1">Uncharacterized protein</fullName>
    </submittedName>
</protein>
<dbReference type="PANTHER" id="PTHR46114:SF1">
    <property type="entry name" value="ZAD DOMAIN-CONTAINING PROTEIN"/>
    <property type="match status" value="1"/>
</dbReference>
<accession>A0ABY6LIR0</accession>
<proteinExistence type="predicted"/>
<gene>
    <name evidence="1" type="ORF">LAZ67_19002630</name>
</gene>
<sequence>MDPVRELMEHIFRDTKAHYFRYEWPSRSKLSVGRRNVKSRRLVDSQKTLSRVQNEAWNSLFQVIRGFLGNRKAENYEELVKNLVACHGAIGCRISLKVKMIDAHLDAF</sequence>
<organism evidence="1 2">
    <name type="scientific">Cordylochernes scorpioides</name>
    <dbReference type="NCBI Taxonomy" id="51811"/>
    <lineage>
        <taxon>Eukaryota</taxon>
        <taxon>Metazoa</taxon>
        <taxon>Ecdysozoa</taxon>
        <taxon>Arthropoda</taxon>
        <taxon>Chelicerata</taxon>
        <taxon>Arachnida</taxon>
        <taxon>Pseudoscorpiones</taxon>
        <taxon>Cheliferoidea</taxon>
        <taxon>Chernetidae</taxon>
        <taxon>Cordylochernes</taxon>
    </lineage>
</organism>